<keyword evidence="2" id="KW-0460">Magnesium</keyword>
<comment type="pathway">
    <text evidence="2">Cofactor biosynthesis; biotin biosynthesis; biotin from 7,8-diaminononanoate: step 1/2.</text>
</comment>
<keyword evidence="2" id="KW-0547">Nucleotide-binding</keyword>
<proteinExistence type="inferred from homology"/>
<evidence type="ECO:0000256" key="2">
    <source>
        <dbReference type="HAMAP-Rule" id="MF_00336"/>
    </source>
</evidence>
<feature type="binding site" evidence="2">
    <location>
        <begin position="118"/>
        <end position="121"/>
    </location>
    <ligand>
        <name>ATP</name>
        <dbReference type="ChEBI" id="CHEBI:30616"/>
    </ligand>
</feature>
<keyword evidence="2" id="KW-0963">Cytoplasm</keyword>
<dbReference type="EC" id="6.3.3.3" evidence="2"/>
<dbReference type="InterPro" id="IPR027417">
    <property type="entry name" value="P-loop_NTPase"/>
</dbReference>
<dbReference type="AlphaFoldDB" id="A0A840A0A7"/>
<dbReference type="PANTHER" id="PTHR43210">
    <property type="entry name" value="DETHIOBIOTIN SYNTHETASE"/>
    <property type="match status" value="1"/>
</dbReference>
<feature type="active site" evidence="2">
    <location>
        <position position="37"/>
    </location>
</feature>
<protein>
    <recommendedName>
        <fullName evidence="2">ATP-dependent dethiobiotin synthetase BioD</fullName>
        <ecNumber evidence="2">6.3.3.3</ecNumber>
    </recommendedName>
    <alternativeName>
        <fullName evidence="2">DTB synthetase</fullName>
        <shortName evidence="2">DTBS</shortName>
    </alternativeName>
    <alternativeName>
        <fullName evidence="2">Dethiobiotin synthase</fullName>
    </alternativeName>
</protein>
<keyword evidence="2" id="KW-0067">ATP-binding</keyword>
<keyword evidence="1 2" id="KW-0093">Biotin biosynthesis</keyword>
<feature type="binding site" evidence="2">
    <location>
        <begin position="178"/>
        <end position="179"/>
    </location>
    <ligand>
        <name>ATP</name>
        <dbReference type="ChEBI" id="CHEBI:30616"/>
    </ligand>
</feature>
<feature type="binding site" evidence="2">
    <location>
        <position position="52"/>
    </location>
    <ligand>
        <name>Mg(2+)</name>
        <dbReference type="ChEBI" id="CHEBI:18420"/>
    </ligand>
</feature>
<dbReference type="InterPro" id="IPR004472">
    <property type="entry name" value="DTB_synth_BioD"/>
</dbReference>
<dbReference type="Gene3D" id="3.40.50.300">
    <property type="entry name" value="P-loop containing nucleotide triphosphate hydrolases"/>
    <property type="match status" value="1"/>
</dbReference>
<dbReference type="GO" id="GO:0005524">
    <property type="term" value="F:ATP binding"/>
    <property type="evidence" value="ECO:0007669"/>
    <property type="project" value="UniProtKB-UniRule"/>
</dbReference>
<dbReference type="NCBIfam" id="TIGR00347">
    <property type="entry name" value="bioD"/>
    <property type="match status" value="1"/>
</dbReference>
<dbReference type="PANTHER" id="PTHR43210:SF5">
    <property type="entry name" value="DETHIOBIOTIN SYNTHETASE"/>
    <property type="match status" value="1"/>
</dbReference>
<keyword evidence="2 3" id="KW-0436">Ligase</keyword>
<reference evidence="3 4" key="1">
    <citation type="submission" date="2020-08" db="EMBL/GenBank/DDBJ databases">
        <title>Genomic Encyclopedia of Type Strains, Phase IV (KMG-IV): sequencing the most valuable type-strain genomes for metagenomic binning, comparative biology and taxonomic classification.</title>
        <authorList>
            <person name="Goeker M."/>
        </authorList>
    </citation>
    <scope>NUCLEOTIDE SEQUENCE [LARGE SCALE GENOMIC DNA]</scope>
    <source>
        <strain evidence="3 4">DSM 21793</strain>
    </source>
</reference>
<dbReference type="GO" id="GO:0004141">
    <property type="term" value="F:dethiobiotin synthase activity"/>
    <property type="evidence" value="ECO:0007669"/>
    <property type="project" value="UniProtKB-UniRule"/>
</dbReference>
<keyword evidence="4" id="KW-1185">Reference proteome</keyword>
<sequence length="219" mass="22282">MRQLFVTGAHTDVGKTYVACAMLRAARAKGLSVAALKPAVSGIDPADWTDSDPGRLLAAMDRLLTLAELDAIAPLRFAAPLSPPMAARLEGVDLRISALTEFCRAGLAASAADLMLVEGAGGVMSPMAEDGTGLDLMLALGLPSVVVGGSYLGSISHTLTAIETLRSRGLPIAAVVISQSGEPDAPDFAQTVASVAAFAGEVRIVAAARGDEAWASALV</sequence>
<comment type="subunit">
    <text evidence="2">Homodimer.</text>
</comment>
<comment type="function">
    <text evidence="2">Catalyzes a mechanistically unusual reaction, the ATP-dependent insertion of CO2 between the N7 and N8 nitrogen atoms of 7,8-diaminopelargonic acid (DAPA, also called 7,8-diammoniononanoate) to form a ureido ring.</text>
</comment>
<organism evidence="3 4">
    <name type="scientific">Phenylobacterium haematophilum</name>
    <dbReference type="NCBI Taxonomy" id="98513"/>
    <lineage>
        <taxon>Bacteria</taxon>
        <taxon>Pseudomonadati</taxon>
        <taxon>Pseudomonadota</taxon>
        <taxon>Alphaproteobacteria</taxon>
        <taxon>Caulobacterales</taxon>
        <taxon>Caulobacteraceae</taxon>
        <taxon>Phenylobacterium</taxon>
    </lineage>
</organism>
<dbReference type="HAMAP" id="MF_00336">
    <property type="entry name" value="BioD"/>
    <property type="match status" value="1"/>
</dbReference>
<comment type="subcellular location">
    <subcellularLocation>
        <location evidence="2">Cytoplasm</location>
    </subcellularLocation>
</comment>
<feature type="binding site" evidence="2">
    <location>
        <position position="41"/>
    </location>
    <ligand>
        <name>substrate</name>
    </ligand>
</feature>
<name>A0A840A0A7_9CAUL</name>
<comment type="caution">
    <text evidence="2">Lacks conserved residue(s) required for the propagation of feature annotation.</text>
</comment>
<dbReference type="Proteomes" id="UP000530564">
    <property type="component" value="Unassembled WGS sequence"/>
</dbReference>
<comment type="caution">
    <text evidence="3">The sequence shown here is derived from an EMBL/GenBank/DDBJ whole genome shotgun (WGS) entry which is preliminary data.</text>
</comment>
<feature type="binding site" evidence="2">
    <location>
        <position position="52"/>
    </location>
    <ligand>
        <name>ATP</name>
        <dbReference type="ChEBI" id="CHEBI:30616"/>
    </ligand>
</feature>
<dbReference type="RefSeq" id="WP_183772220.1">
    <property type="nucleotide sequence ID" value="NZ_JACIDK010000002.1"/>
</dbReference>
<dbReference type="GO" id="GO:0009102">
    <property type="term" value="P:biotin biosynthetic process"/>
    <property type="evidence" value="ECO:0007669"/>
    <property type="project" value="UniProtKB-UniRule"/>
</dbReference>
<gene>
    <name evidence="2" type="primary">bioD</name>
    <name evidence="3" type="ORF">GGQ61_002116</name>
</gene>
<dbReference type="CDD" id="cd03109">
    <property type="entry name" value="DTBS"/>
    <property type="match status" value="1"/>
</dbReference>
<dbReference type="EMBL" id="JACIDK010000002">
    <property type="protein sequence ID" value="MBB3891399.1"/>
    <property type="molecule type" value="Genomic_DNA"/>
</dbReference>
<dbReference type="PIRSF" id="PIRSF006755">
    <property type="entry name" value="DTB_synth"/>
    <property type="match status" value="1"/>
</dbReference>
<comment type="catalytic activity">
    <reaction evidence="2">
        <text>(7R,8S)-7,8-diammoniononanoate + CO2 + ATP = (4R,5S)-dethiobiotin + ADP + phosphate + 3 H(+)</text>
        <dbReference type="Rhea" id="RHEA:15805"/>
        <dbReference type="ChEBI" id="CHEBI:15378"/>
        <dbReference type="ChEBI" id="CHEBI:16526"/>
        <dbReference type="ChEBI" id="CHEBI:30616"/>
        <dbReference type="ChEBI" id="CHEBI:43474"/>
        <dbReference type="ChEBI" id="CHEBI:149469"/>
        <dbReference type="ChEBI" id="CHEBI:149473"/>
        <dbReference type="ChEBI" id="CHEBI:456216"/>
        <dbReference type="EC" id="6.3.3.3"/>
    </reaction>
</comment>
<evidence type="ECO:0000256" key="1">
    <source>
        <dbReference type="ARBA" id="ARBA00022756"/>
    </source>
</evidence>
<accession>A0A840A0A7</accession>
<dbReference type="SUPFAM" id="SSF52540">
    <property type="entry name" value="P-loop containing nucleoside triphosphate hydrolases"/>
    <property type="match status" value="1"/>
</dbReference>
<comment type="cofactor">
    <cofactor evidence="2">
        <name>Mg(2+)</name>
        <dbReference type="ChEBI" id="CHEBI:18420"/>
    </cofactor>
</comment>
<keyword evidence="2" id="KW-0479">Metal-binding</keyword>
<dbReference type="GO" id="GO:0000287">
    <property type="term" value="F:magnesium ion binding"/>
    <property type="evidence" value="ECO:0007669"/>
    <property type="project" value="UniProtKB-UniRule"/>
</dbReference>
<dbReference type="UniPathway" id="UPA00078">
    <property type="reaction ID" value="UER00161"/>
</dbReference>
<dbReference type="Pfam" id="PF13500">
    <property type="entry name" value="AAA_26"/>
    <property type="match status" value="1"/>
</dbReference>
<feature type="binding site" evidence="2">
    <location>
        <begin position="12"/>
        <end position="17"/>
    </location>
    <ligand>
        <name>ATP</name>
        <dbReference type="ChEBI" id="CHEBI:30616"/>
    </ligand>
</feature>
<evidence type="ECO:0000313" key="4">
    <source>
        <dbReference type="Proteomes" id="UP000530564"/>
    </source>
</evidence>
<evidence type="ECO:0000313" key="3">
    <source>
        <dbReference type="EMBL" id="MBB3891399.1"/>
    </source>
</evidence>
<dbReference type="GO" id="GO:0005829">
    <property type="term" value="C:cytosol"/>
    <property type="evidence" value="ECO:0007669"/>
    <property type="project" value="TreeGrafter"/>
</dbReference>
<feature type="binding site" evidence="2">
    <location>
        <position position="118"/>
    </location>
    <ligand>
        <name>Mg(2+)</name>
        <dbReference type="ChEBI" id="CHEBI:18420"/>
    </ligand>
</feature>
<feature type="binding site" evidence="2">
    <location>
        <position position="16"/>
    </location>
    <ligand>
        <name>Mg(2+)</name>
        <dbReference type="ChEBI" id="CHEBI:18420"/>
    </ligand>
</feature>
<comment type="similarity">
    <text evidence="2">Belongs to the dethiobiotin synthetase family.</text>
</comment>